<name>A0A061IZY5_TRYRA</name>
<gene>
    <name evidence="3" type="ORF">TRSC58_04031</name>
</gene>
<dbReference type="EMBL" id="AUPL01004031">
    <property type="protein sequence ID" value="ESL08269.1"/>
    <property type="molecule type" value="Genomic_DNA"/>
</dbReference>
<keyword evidence="1" id="KW-0175">Coiled coil</keyword>
<sequence>MASNQAKGGAPNEEQLIGNLLVETVDERFFKKRFNVEFAFLCDTTVDTVLDDLEEALAGLGLRPAIQRDQCALLYDGGCTTVSDDSANTATGRLQEPHKSGDTPVAEDGSVTVLSGADVIFRVPEVEAFYDFNRRCGLSRVATFRVVKRMQAPLPSRGTSHTPQGKAAPAIDADEAAKDGLAVYRLRRKSQFDELPCEGLFPTGGDGNNEASSGYQRNLLHVRQMVAAAEKSILDVRRHHYQQQPPREPHWSVHLNTPPSRHEWLRAIEAEAAAYDRLRAKLAKDTTQLVTQQETSRCTLEKEVAQLHQRIDGVKTNVVKRQALQERAEELKIEIEAQREKEQDLLRSLERARSSKLRQAAPLASGASSSFGLYAEQHRGLQLPPADASASALGTPLGYQNGLFSSRRGTPPPRAAPPMTPLPASVPCEFGPNYSTIQSPTTEIGAATGSQFLSPSLREDVRHALSSHMRSPVNVEQSQVDFQRLRHLAEELGNHLRSPNPDPVERQRLMGGIRNLRREIERRRETESRAVLNL</sequence>
<organism evidence="3 4">
    <name type="scientific">Trypanosoma rangeli SC58</name>
    <dbReference type="NCBI Taxonomy" id="429131"/>
    <lineage>
        <taxon>Eukaryota</taxon>
        <taxon>Discoba</taxon>
        <taxon>Euglenozoa</taxon>
        <taxon>Kinetoplastea</taxon>
        <taxon>Metakinetoplastina</taxon>
        <taxon>Trypanosomatida</taxon>
        <taxon>Trypanosomatidae</taxon>
        <taxon>Trypanosoma</taxon>
        <taxon>Herpetosoma</taxon>
    </lineage>
</organism>
<feature type="coiled-coil region" evidence="1">
    <location>
        <begin position="321"/>
        <end position="355"/>
    </location>
</feature>
<evidence type="ECO:0000313" key="3">
    <source>
        <dbReference type="EMBL" id="ESL08269.1"/>
    </source>
</evidence>
<dbReference type="AlphaFoldDB" id="A0A061IZY5"/>
<evidence type="ECO:0000313" key="4">
    <source>
        <dbReference type="Proteomes" id="UP000031737"/>
    </source>
</evidence>
<dbReference type="OrthoDB" id="246949at2759"/>
<evidence type="ECO:0000256" key="1">
    <source>
        <dbReference type="SAM" id="Coils"/>
    </source>
</evidence>
<protein>
    <submittedName>
        <fullName evidence="3">Uncharacterized protein</fullName>
    </submittedName>
</protein>
<comment type="caution">
    <text evidence="3">The sequence shown here is derived from an EMBL/GenBank/DDBJ whole genome shotgun (WGS) entry which is preliminary data.</text>
</comment>
<keyword evidence="4" id="KW-1185">Reference proteome</keyword>
<proteinExistence type="predicted"/>
<dbReference type="VEuPathDB" id="TriTrypDB:TRSC58_04031"/>
<reference evidence="3 4" key="1">
    <citation type="submission" date="2013-07" db="EMBL/GenBank/DDBJ databases">
        <authorList>
            <person name="Stoco P.H."/>
            <person name="Wagner G."/>
            <person name="Gerber A."/>
            <person name="Zaha A."/>
            <person name="Thompson C."/>
            <person name="Bartholomeu D.C."/>
            <person name="Luckemeyer D.D."/>
            <person name="Bahia D."/>
            <person name="Loreto E."/>
            <person name="Prestes E.B."/>
            <person name="Lima F.M."/>
            <person name="Rodrigues-Luiz G."/>
            <person name="Vallejo G.A."/>
            <person name="Filho J.F."/>
            <person name="Monteiro K.M."/>
            <person name="Tyler K.M."/>
            <person name="de Almeida L.G."/>
            <person name="Ortiz M.F."/>
            <person name="Siervo M.A."/>
            <person name="de Moraes M.H."/>
            <person name="Cunha O.L."/>
            <person name="Mendonca-Neto R."/>
            <person name="Silva R."/>
            <person name="Teixeira S.M."/>
            <person name="Murta S.M."/>
            <person name="Sincero T.C."/>
            <person name="Mendes T.A."/>
            <person name="Urmenyi T.P."/>
            <person name="Silva V.G."/>
            <person name="da Rocha W.D."/>
            <person name="Andersson B."/>
            <person name="Romanha A.J."/>
            <person name="Steindel M."/>
            <person name="de Vasconcelos A.T."/>
            <person name="Grisard E.C."/>
        </authorList>
    </citation>
    <scope>NUCLEOTIDE SEQUENCE [LARGE SCALE GENOMIC DNA]</scope>
    <source>
        <strain evidence="3 4">SC58</strain>
    </source>
</reference>
<dbReference type="Proteomes" id="UP000031737">
    <property type="component" value="Unassembled WGS sequence"/>
</dbReference>
<evidence type="ECO:0000256" key="2">
    <source>
        <dbReference type="SAM" id="MobiDB-lite"/>
    </source>
</evidence>
<feature type="region of interest" description="Disordered" evidence="2">
    <location>
        <begin position="88"/>
        <end position="107"/>
    </location>
</feature>
<accession>A0A061IZY5</accession>